<proteinExistence type="predicted"/>
<gene>
    <name evidence="2" type="ORF">JKP88DRAFT_226146</name>
</gene>
<feature type="chain" id="PRO_5032820743" description="Secreted protein" evidence="1">
    <location>
        <begin position="20"/>
        <end position="79"/>
    </location>
</feature>
<organism evidence="2 3">
    <name type="scientific">Tribonema minus</name>
    <dbReference type="NCBI Taxonomy" id="303371"/>
    <lineage>
        <taxon>Eukaryota</taxon>
        <taxon>Sar</taxon>
        <taxon>Stramenopiles</taxon>
        <taxon>Ochrophyta</taxon>
        <taxon>PX clade</taxon>
        <taxon>Xanthophyceae</taxon>
        <taxon>Tribonematales</taxon>
        <taxon>Tribonemataceae</taxon>
        <taxon>Tribonema</taxon>
    </lineage>
</organism>
<protein>
    <recommendedName>
        <fullName evidence="4">Secreted protein</fullName>
    </recommendedName>
</protein>
<evidence type="ECO:0008006" key="4">
    <source>
        <dbReference type="Google" id="ProtNLM"/>
    </source>
</evidence>
<keyword evidence="1" id="KW-0732">Signal</keyword>
<comment type="caution">
    <text evidence="2">The sequence shown here is derived from an EMBL/GenBank/DDBJ whole genome shotgun (WGS) entry which is preliminary data.</text>
</comment>
<dbReference type="AlphaFoldDB" id="A0A835YM37"/>
<reference evidence="2" key="1">
    <citation type="submission" date="2021-02" db="EMBL/GenBank/DDBJ databases">
        <title>First Annotated Genome of the Yellow-green Alga Tribonema minus.</title>
        <authorList>
            <person name="Mahan K.M."/>
        </authorList>
    </citation>
    <scope>NUCLEOTIDE SEQUENCE</scope>
    <source>
        <strain evidence="2">UTEX B ZZ1240</strain>
    </source>
</reference>
<evidence type="ECO:0000313" key="2">
    <source>
        <dbReference type="EMBL" id="KAG5177872.1"/>
    </source>
</evidence>
<keyword evidence="3" id="KW-1185">Reference proteome</keyword>
<accession>A0A835YM37</accession>
<dbReference type="EMBL" id="JAFCMP010000521">
    <property type="protein sequence ID" value="KAG5177872.1"/>
    <property type="molecule type" value="Genomic_DNA"/>
</dbReference>
<evidence type="ECO:0000256" key="1">
    <source>
        <dbReference type="SAM" id="SignalP"/>
    </source>
</evidence>
<feature type="signal peptide" evidence="1">
    <location>
        <begin position="1"/>
        <end position="19"/>
    </location>
</feature>
<name>A0A835YM37_9STRA</name>
<sequence length="79" mass="8277">MALVHLTLLCDAASHLVLAVHACWRSWSKAPHARKAQTGSLGCHAVIPGASAGQATGCAQCTGHSHCRQRRVTALPARL</sequence>
<dbReference type="Proteomes" id="UP000664859">
    <property type="component" value="Unassembled WGS sequence"/>
</dbReference>
<evidence type="ECO:0000313" key="3">
    <source>
        <dbReference type="Proteomes" id="UP000664859"/>
    </source>
</evidence>